<feature type="transmembrane region" description="Helical" evidence="2">
    <location>
        <begin position="182"/>
        <end position="202"/>
    </location>
</feature>
<reference evidence="3" key="1">
    <citation type="submission" date="2022-06" db="EMBL/GenBank/DDBJ databases">
        <title>Complete genome sequence of Streptomyces nigrescens HEK616.</title>
        <authorList>
            <person name="Asamizu S."/>
            <person name="Onaka H."/>
        </authorList>
    </citation>
    <scope>NUCLEOTIDE SEQUENCE</scope>
    <source>
        <strain evidence="3">HEK616</strain>
    </source>
</reference>
<keyword evidence="2" id="KW-1133">Transmembrane helix</keyword>
<sequence>MSSKQYVAEGKPGEQGKPGEPGTSGEPGKREMSGKDVLRSFVPLIVDAGIPIASYYVLKDCFGLSTVAALGWSSVVPALRTVWDLVASRRVNGLALLILVVNVVGLAMTAVAGDARLMMAKDSAVSSTIGIVILLSVRTKRPLMTAGLKPWVTKGSAAGDAAWDRLLVESAPFRRAERRFSVIWGTTLLTECVLKVIGAYTLPVETMVWLGTVMTVVAILVAMVLAGGSCADPMEKMVAAEVARTAEGDGPGDGSGPGAVAAGAEPVGAGG</sequence>
<keyword evidence="2" id="KW-0812">Transmembrane</keyword>
<feature type="region of interest" description="Disordered" evidence="1">
    <location>
        <begin position="245"/>
        <end position="271"/>
    </location>
</feature>
<feature type="transmembrane region" description="Helical" evidence="2">
    <location>
        <begin position="91"/>
        <end position="112"/>
    </location>
</feature>
<evidence type="ECO:0000256" key="1">
    <source>
        <dbReference type="SAM" id="MobiDB-lite"/>
    </source>
</evidence>
<organism evidence="3 4">
    <name type="scientific">Streptomyces nigrescens</name>
    <dbReference type="NCBI Taxonomy" id="1920"/>
    <lineage>
        <taxon>Bacteria</taxon>
        <taxon>Bacillati</taxon>
        <taxon>Actinomycetota</taxon>
        <taxon>Actinomycetes</taxon>
        <taxon>Kitasatosporales</taxon>
        <taxon>Streptomycetaceae</taxon>
        <taxon>Streptomyces</taxon>
    </lineage>
</organism>
<evidence type="ECO:0000313" key="3">
    <source>
        <dbReference type="EMBL" id="BDM72095.1"/>
    </source>
</evidence>
<keyword evidence="4" id="KW-1185">Reference proteome</keyword>
<feature type="transmembrane region" description="Helical" evidence="2">
    <location>
        <begin position="118"/>
        <end position="137"/>
    </location>
</feature>
<evidence type="ECO:0000313" key="4">
    <source>
        <dbReference type="Proteomes" id="UP001059597"/>
    </source>
</evidence>
<keyword evidence="2" id="KW-0472">Membrane</keyword>
<dbReference type="Proteomes" id="UP001059597">
    <property type="component" value="Chromosome"/>
</dbReference>
<proteinExistence type="predicted"/>
<dbReference type="NCBIfam" id="NF041646">
    <property type="entry name" value="VC0807_fam"/>
    <property type="match status" value="1"/>
</dbReference>
<evidence type="ECO:0000256" key="2">
    <source>
        <dbReference type="SAM" id="Phobius"/>
    </source>
</evidence>
<accession>A0ABM8A0E3</accession>
<feature type="region of interest" description="Disordered" evidence="1">
    <location>
        <begin position="1"/>
        <end position="33"/>
    </location>
</feature>
<protein>
    <recommendedName>
        <fullName evidence="5">Integral membrane protein</fullName>
    </recommendedName>
</protein>
<feature type="transmembrane region" description="Helical" evidence="2">
    <location>
        <begin position="208"/>
        <end position="227"/>
    </location>
</feature>
<feature type="compositionally biased region" description="Low complexity" evidence="1">
    <location>
        <begin position="258"/>
        <end position="271"/>
    </location>
</feature>
<evidence type="ECO:0008006" key="5">
    <source>
        <dbReference type="Google" id="ProtNLM"/>
    </source>
</evidence>
<dbReference type="EMBL" id="AP026073">
    <property type="protein sequence ID" value="BDM72095.1"/>
    <property type="molecule type" value="Genomic_DNA"/>
</dbReference>
<gene>
    <name evidence="3" type="ORF">HEK616_55820</name>
</gene>
<name>A0ABM8A0E3_STRNI</name>